<dbReference type="EMBL" id="BAABDC010000001">
    <property type="protein sequence ID" value="GAA3697200.1"/>
    <property type="molecule type" value="Genomic_DNA"/>
</dbReference>
<comment type="catalytic activity">
    <reaction evidence="1 8">
        <text>Hydrolyzes single-stranded DNA or mismatched double-stranded DNA and polynucleotides, releasing free uracil.</text>
        <dbReference type="EC" id="3.2.2.27"/>
    </reaction>
</comment>
<dbReference type="HAMAP" id="MF_00148">
    <property type="entry name" value="UDG"/>
    <property type="match status" value="1"/>
</dbReference>
<keyword evidence="8" id="KW-0963">Cytoplasm</keyword>
<feature type="active site" description="Proton acceptor" evidence="8">
    <location>
        <position position="70"/>
    </location>
</feature>
<dbReference type="Proteomes" id="UP001501468">
    <property type="component" value="Unassembled WGS sequence"/>
</dbReference>
<keyword evidence="5 8" id="KW-0227">DNA damage</keyword>
<dbReference type="Gene3D" id="3.40.470.10">
    <property type="entry name" value="Uracil-DNA glycosylase-like domain"/>
    <property type="match status" value="1"/>
</dbReference>
<organism evidence="10 11">
    <name type="scientific">Terrabacter ginsenosidimutans</name>
    <dbReference type="NCBI Taxonomy" id="490575"/>
    <lineage>
        <taxon>Bacteria</taxon>
        <taxon>Bacillati</taxon>
        <taxon>Actinomycetota</taxon>
        <taxon>Actinomycetes</taxon>
        <taxon>Micrococcales</taxon>
        <taxon>Intrasporangiaceae</taxon>
        <taxon>Terrabacter</taxon>
    </lineage>
</organism>
<dbReference type="PANTHER" id="PTHR11264:SF0">
    <property type="entry name" value="URACIL-DNA GLYCOSYLASE"/>
    <property type="match status" value="1"/>
</dbReference>
<comment type="function">
    <text evidence="2 8">Excises uracil residues from the DNA which can arise as a result of misincorporation of dUMP residues by DNA polymerase or due to deamination of cytosine.</text>
</comment>
<dbReference type="EC" id="3.2.2.27" evidence="4 8"/>
<reference evidence="11" key="1">
    <citation type="journal article" date="2019" name="Int. J. Syst. Evol. Microbiol.">
        <title>The Global Catalogue of Microorganisms (GCM) 10K type strain sequencing project: providing services to taxonomists for standard genome sequencing and annotation.</title>
        <authorList>
            <consortium name="The Broad Institute Genomics Platform"/>
            <consortium name="The Broad Institute Genome Sequencing Center for Infectious Disease"/>
            <person name="Wu L."/>
            <person name="Ma J."/>
        </authorList>
    </citation>
    <scope>NUCLEOTIDE SEQUENCE [LARGE SCALE GENOMIC DNA]</scope>
    <source>
        <strain evidence="11">JCM 17125</strain>
    </source>
</reference>
<evidence type="ECO:0000256" key="5">
    <source>
        <dbReference type="ARBA" id="ARBA00022763"/>
    </source>
</evidence>
<evidence type="ECO:0000259" key="9">
    <source>
        <dbReference type="SMART" id="SM00986"/>
    </source>
</evidence>
<comment type="subcellular location">
    <subcellularLocation>
        <location evidence="8">Cytoplasm</location>
    </subcellularLocation>
</comment>
<dbReference type="Pfam" id="PF03167">
    <property type="entry name" value="UDG"/>
    <property type="match status" value="1"/>
</dbReference>
<dbReference type="NCBIfam" id="NF003588">
    <property type="entry name" value="PRK05254.1-1"/>
    <property type="match status" value="1"/>
</dbReference>
<gene>
    <name evidence="8 10" type="primary">ung</name>
    <name evidence="10" type="ORF">GCM10022399_12060</name>
</gene>
<dbReference type="NCBIfam" id="NF003592">
    <property type="entry name" value="PRK05254.1-5"/>
    <property type="match status" value="1"/>
</dbReference>
<evidence type="ECO:0000256" key="4">
    <source>
        <dbReference type="ARBA" id="ARBA00012030"/>
    </source>
</evidence>
<evidence type="ECO:0000313" key="10">
    <source>
        <dbReference type="EMBL" id="GAA3697200.1"/>
    </source>
</evidence>
<keyword evidence="7 8" id="KW-0234">DNA repair</keyword>
<dbReference type="SMART" id="SM00986">
    <property type="entry name" value="UDG"/>
    <property type="match status" value="1"/>
</dbReference>
<accession>A0ABP7CVS1</accession>
<dbReference type="SUPFAM" id="SSF52141">
    <property type="entry name" value="Uracil-DNA glycosylase-like"/>
    <property type="match status" value="1"/>
</dbReference>
<evidence type="ECO:0000256" key="7">
    <source>
        <dbReference type="ARBA" id="ARBA00023204"/>
    </source>
</evidence>
<comment type="similarity">
    <text evidence="3 8">Belongs to the uracil-DNA glycosylase (UDG) superfamily. UNG family.</text>
</comment>
<dbReference type="CDD" id="cd10027">
    <property type="entry name" value="UDG-F1-like"/>
    <property type="match status" value="1"/>
</dbReference>
<dbReference type="SMART" id="SM00987">
    <property type="entry name" value="UreE_C"/>
    <property type="match status" value="1"/>
</dbReference>
<sequence>MTTRSDASKLPKDWAAALAKRGLDQEVLDALVADTYHQSPVAVYPARSDVFRAFHLTTLKDVRVAILGQDPYPRPGQANGLAFSVPEEEAIPRSLRTIYTNLQDDSAIQIERPLHGDLSAWAKNGVLLLNTALTVEDGHPGSHVRRWEHFTDLVLQVLNEDCDHVAFLLWGSKAIRKATSIPINEPPHRVIRSAHPAVWGKTRERRFIDCHPFTEANDFLRKHKLEPVAWDLPTAN</sequence>
<keyword evidence="11" id="KW-1185">Reference proteome</keyword>
<evidence type="ECO:0000256" key="6">
    <source>
        <dbReference type="ARBA" id="ARBA00022801"/>
    </source>
</evidence>
<evidence type="ECO:0000256" key="2">
    <source>
        <dbReference type="ARBA" id="ARBA00002631"/>
    </source>
</evidence>
<dbReference type="PANTHER" id="PTHR11264">
    <property type="entry name" value="URACIL-DNA GLYCOSYLASE"/>
    <property type="match status" value="1"/>
</dbReference>
<dbReference type="RefSeq" id="WP_344942954.1">
    <property type="nucleotide sequence ID" value="NZ_BAABDC010000001.1"/>
</dbReference>
<protein>
    <recommendedName>
        <fullName evidence="4 8">Uracil-DNA glycosylase</fullName>
        <shortName evidence="8">UDG</shortName>
        <ecNumber evidence="4 8">3.2.2.27</ecNumber>
    </recommendedName>
</protein>
<comment type="caution">
    <text evidence="10">The sequence shown here is derived from an EMBL/GenBank/DDBJ whole genome shotgun (WGS) entry which is preliminary data.</text>
</comment>
<dbReference type="InterPro" id="IPR005122">
    <property type="entry name" value="Uracil-DNA_glycosylase-like"/>
</dbReference>
<proteinExistence type="inferred from homology"/>
<feature type="domain" description="Uracil-DNA glycosylase-like" evidence="9">
    <location>
        <begin position="55"/>
        <end position="220"/>
    </location>
</feature>
<evidence type="ECO:0000256" key="8">
    <source>
        <dbReference type="HAMAP-Rule" id="MF_00148"/>
    </source>
</evidence>
<name>A0ABP7CVS1_9MICO</name>
<dbReference type="NCBIfam" id="TIGR00628">
    <property type="entry name" value="ung"/>
    <property type="match status" value="1"/>
</dbReference>
<keyword evidence="6 8" id="KW-0378">Hydrolase</keyword>
<evidence type="ECO:0000313" key="11">
    <source>
        <dbReference type="Proteomes" id="UP001501468"/>
    </source>
</evidence>
<dbReference type="InterPro" id="IPR002043">
    <property type="entry name" value="UDG_fam1"/>
</dbReference>
<evidence type="ECO:0000256" key="3">
    <source>
        <dbReference type="ARBA" id="ARBA00008184"/>
    </source>
</evidence>
<dbReference type="InterPro" id="IPR036895">
    <property type="entry name" value="Uracil-DNA_glycosylase-like_sf"/>
</dbReference>
<evidence type="ECO:0000256" key="1">
    <source>
        <dbReference type="ARBA" id="ARBA00001400"/>
    </source>
</evidence>